<protein>
    <submittedName>
        <fullName evidence="1">Uncharacterized protein</fullName>
    </submittedName>
</protein>
<dbReference type="AlphaFoldDB" id="X0VG96"/>
<gene>
    <name evidence="1" type="ORF">S01H1_39090</name>
</gene>
<organism evidence="1">
    <name type="scientific">marine sediment metagenome</name>
    <dbReference type="NCBI Taxonomy" id="412755"/>
    <lineage>
        <taxon>unclassified sequences</taxon>
        <taxon>metagenomes</taxon>
        <taxon>ecological metagenomes</taxon>
    </lineage>
</organism>
<proteinExistence type="predicted"/>
<dbReference type="EMBL" id="BARS01024639">
    <property type="protein sequence ID" value="GAG10247.1"/>
    <property type="molecule type" value="Genomic_DNA"/>
</dbReference>
<accession>X0VG96</accession>
<name>X0VG96_9ZZZZ</name>
<comment type="caution">
    <text evidence="1">The sequence shown here is derived from an EMBL/GenBank/DDBJ whole genome shotgun (WGS) entry which is preliminary data.</text>
</comment>
<evidence type="ECO:0000313" key="1">
    <source>
        <dbReference type="EMBL" id="GAG10247.1"/>
    </source>
</evidence>
<sequence length="168" mass="19054">MPIATVRITVDFLSDKQNTKLMWIEALQGKPAENASTPATTGKKAALQHSGIGNGNVPVDHKKEFDLIWQKYPRKIDKSIAFDRFKAQVKTEDDLQLIGVAVKKFAAEMEREARPWDKILYGGTWFNKRWRDWAEFVPPKTPEEVRASKPFKMVCPACGQTPCQCMAT</sequence>
<reference evidence="1" key="1">
    <citation type="journal article" date="2014" name="Front. Microbiol.">
        <title>High frequency of phylogenetically diverse reductive dehalogenase-homologous genes in deep subseafloor sedimentary metagenomes.</title>
        <authorList>
            <person name="Kawai M."/>
            <person name="Futagami T."/>
            <person name="Toyoda A."/>
            <person name="Takaki Y."/>
            <person name="Nishi S."/>
            <person name="Hori S."/>
            <person name="Arai W."/>
            <person name="Tsubouchi T."/>
            <person name="Morono Y."/>
            <person name="Uchiyama I."/>
            <person name="Ito T."/>
            <person name="Fujiyama A."/>
            <person name="Inagaki F."/>
            <person name="Takami H."/>
        </authorList>
    </citation>
    <scope>NUCLEOTIDE SEQUENCE</scope>
    <source>
        <strain evidence="1">Expedition CK06-06</strain>
    </source>
</reference>